<accession>A0AC61S082</accession>
<organism evidence="1 2">
    <name type="scientific">Petralouisia muris</name>
    <dbReference type="NCBI Taxonomy" id="3032872"/>
    <lineage>
        <taxon>Bacteria</taxon>
        <taxon>Bacillati</taxon>
        <taxon>Bacillota</taxon>
        <taxon>Clostridia</taxon>
        <taxon>Lachnospirales</taxon>
        <taxon>Lachnospiraceae</taxon>
        <taxon>Petralouisia</taxon>
    </lineage>
</organism>
<sequence>MTKKRNGFFALCFSLVPGAGEMYMGFMKQGVSIMSVFWILIFLAAFLDIGPVLFILPILWCYSFFNVHNIRGMSDEEFYALEDDYLFHLERVLPMEKWSQKQNAILALVLIIIGASMLWDYLMDYLRWLIPNDIYWSMMDDVPRVCISLLLIFGGMYLIRGKKKELEEKEENGEELMK</sequence>
<protein>
    <submittedName>
        <fullName evidence="1">Uncharacterized protein</fullName>
    </submittedName>
</protein>
<name>A0AC61S082_9FIRM</name>
<dbReference type="EMBL" id="SRYA01000005">
    <property type="protein sequence ID" value="TGY97717.1"/>
    <property type="molecule type" value="Genomic_DNA"/>
</dbReference>
<reference evidence="1" key="1">
    <citation type="submission" date="2019-04" db="EMBL/GenBank/DDBJ databases">
        <title>Microbes associate with the intestines of laboratory mice.</title>
        <authorList>
            <person name="Navarre W."/>
            <person name="Wong E."/>
            <person name="Huang K."/>
            <person name="Tropini C."/>
            <person name="Ng K."/>
            <person name="Yu B."/>
        </authorList>
    </citation>
    <scope>NUCLEOTIDE SEQUENCE</scope>
    <source>
        <strain evidence="1">NM01_1-7b</strain>
    </source>
</reference>
<proteinExistence type="predicted"/>
<gene>
    <name evidence="1" type="ORF">E5329_03685</name>
</gene>
<evidence type="ECO:0000313" key="1">
    <source>
        <dbReference type="EMBL" id="TGY97717.1"/>
    </source>
</evidence>
<keyword evidence="2" id="KW-1185">Reference proteome</keyword>
<dbReference type="Proteomes" id="UP000304953">
    <property type="component" value="Unassembled WGS sequence"/>
</dbReference>
<comment type="caution">
    <text evidence="1">The sequence shown here is derived from an EMBL/GenBank/DDBJ whole genome shotgun (WGS) entry which is preliminary data.</text>
</comment>
<evidence type="ECO:0000313" key="2">
    <source>
        <dbReference type="Proteomes" id="UP000304953"/>
    </source>
</evidence>